<feature type="domain" description="AMMECR1" evidence="1">
    <location>
        <begin position="4"/>
        <end position="186"/>
    </location>
</feature>
<dbReference type="NCBIfam" id="TIGR04335">
    <property type="entry name" value="AmmeMemoSam_A"/>
    <property type="match status" value="1"/>
</dbReference>
<dbReference type="NCBIfam" id="TIGR00296">
    <property type="entry name" value="TIGR00296 family protein"/>
    <property type="match status" value="1"/>
</dbReference>
<dbReference type="PANTHER" id="PTHR13016:SF0">
    <property type="entry name" value="AMME SYNDROME CANDIDATE GENE 1 PROTEIN"/>
    <property type="match status" value="1"/>
</dbReference>
<evidence type="ECO:0000313" key="3">
    <source>
        <dbReference type="Proteomes" id="UP001172778"/>
    </source>
</evidence>
<dbReference type="SUPFAM" id="SSF143447">
    <property type="entry name" value="AMMECR1-like"/>
    <property type="match status" value="1"/>
</dbReference>
<gene>
    <name evidence="2" type="primary">amrA</name>
    <name evidence="2" type="ORF">PZA18_13185</name>
</gene>
<dbReference type="InterPro" id="IPR027623">
    <property type="entry name" value="AmmeMemoSam_A"/>
</dbReference>
<sequence length="186" mass="20754">MTNSLGTVLLQLARSSIEQELGMPTQSYAGLMGTLPELALPGATFVTLTEHADLRGCMGTLEAHRSLHDDVCANARAAAFRDPRFPPVTWQVWPQIRVEVSLLTAPEPLPVADEADALRQLVPGRDGLIFSWAGHRSTFLPQVWEQLPQPAEFLARLKQKAGVSAKFWSPEVRLARYRVEKWKEWA</sequence>
<accession>A0ABT7DY52</accession>
<protein>
    <submittedName>
        <fullName evidence="2">AmmeMemoRadiSam system protein A</fullName>
    </submittedName>
</protein>
<dbReference type="RefSeq" id="WP_284101315.1">
    <property type="nucleotide sequence ID" value="NZ_JARRAF010000014.1"/>
</dbReference>
<dbReference type="EMBL" id="JARRAF010000014">
    <property type="protein sequence ID" value="MDK2125002.1"/>
    <property type="molecule type" value="Genomic_DNA"/>
</dbReference>
<dbReference type="InterPro" id="IPR036071">
    <property type="entry name" value="AMMECR1_dom_sf"/>
</dbReference>
<dbReference type="PANTHER" id="PTHR13016">
    <property type="entry name" value="AMMECR1 HOMOLOG"/>
    <property type="match status" value="1"/>
</dbReference>
<dbReference type="InterPro" id="IPR002733">
    <property type="entry name" value="AMMECR1_domain"/>
</dbReference>
<dbReference type="PROSITE" id="PS51112">
    <property type="entry name" value="AMMECR1"/>
    <property type="match status" value="1"/>
</dbReference>
<proteinExistence type="predicted"/>
<dbReference type="Proteomes" id="UP001172778">
    <property type="component" value="Unassembled WGS sequence"/>
</dbReference>
<comment type="caution">
    <text evidence="2">The sequence shown here is derived from an EMBL/GenBank/DDBJ whole genome shotgun (WGS) entry which is preliminary data.</text>
</comment>
<reference evidence="2" key="1">
    <citation type="submission" date="2023-03" db="EMBL/GenBank/DDBJ databases">
        <title>Chitinimonas shenzhenensis gen. nov., sp. nov., a novel member of family Burkholderiaceae isolated from activated sludge collected in Shen Zhen, China.</title>
        <authorList>
            <person name="Wang X."/>
        </authorList>
    </citation>
    <scope>NUCLEOTIDE SEQUENCE</scope>
    <source>
        <strain evidence="2">DQS-5</strain>
    </source>
</reference>
<keyword evidence="3" id="KW-1185">Reference proteome</keyword>
<organism evidence="2 3">
    <name type="scientific">Parachitinimonas caeni</name>
    <dbReference type="NCBI Taxonomy" id="3031301"/>
    <lineage>
        <taxon>Bacteria</taxon>
        <taxon>Pseudomonadati</taxon>
        <taxon>Pseudomonadota</taxon>
        <taxon>Betaproteobacteria</taxon>
        <taxon>Neisseriales</taxon>
        <taxon>Chitinibacteraceae</taxon>
        <taxon>Parachitinimonas</taxon>
    </lineage>
</organism>
<dbReference type="InterPro" id="IPR027485">
    <property type="entry name" value="AMMECR1_N"/>
</dbReference>
<dbReference type="InterPro" id="IPR023473">
    <property type="entry name" value="AMMECR1"/>
</dbReference>
<evidence type="ECO:0000313" key="2">
    <source>
        <dbReference type="EMBL" id="MDK2125002.1"/>
    </source>
</evidence>
<dbReference type="Gene3D" id="3.30.1490.150">
    <property type="entry name" value="Hypothetical protein ph0010, domain 2"/>
    <property type="match status" value="1"/>
</dbReference>
<dbReference type="Gene3D" id="3.30.700.20">
    <property type="entry name" value="Hypothetical protein ph0010, domain 1"/>
    <property type="match status" value="1"/>
</dbReference>
<evidence type="ECO:0000259" key="1">
    <source>
        <dbReference type="PROSITE" id="PS51112"/>
    </source>
</evidence>
<dbReference type="Pfam" id="PF01871">
    <property type="entry name" value="AMMECR1"/>
    <property type="match status" value="1"/>
</dbReference>
<name>A0ABT7DY52_9NEIS</name>